<evidence type="ECO:0000313" key="5">
    <source>
        <dbReference type="Proteomes" id="UP000062768"/>
    </source>
</evidence>
<dbReference type="GeneID" id="82849857"/>
<evidence type="ECO:0000313" key="1">
    <source>
        <dbReference type="EMBL" id="AIS32901.1"/>
    </source>
</evidence>
<dbReference type="EMBL" id="LN734822">
    <property type="protein sequence ID" value="CEL23887.1"/>
    <property type="molecule type" value="Genomic_DNA"/>
</dbReference>
<reference evidence="1" key="1">
    <citation type="submission" date="2013-12" db="EMBL/GenBank/DDBJ databases">
        <title>The complete genome sequence of Methanobacterium sp. BRM9.</title>
        <authorList>
            <consortium name="Pastoral Greenhouse Gas Research Consortium"/>
            <person name="Kelly W.J."/>
            <person name="Leahy S.C."/>
            <person name="Perry R."/>
            <person name="Li D."/>
            <person name="Altermann E."/>
            <person name="Lambie S.C."/>
            <person name="Attwood G.T."/>
        </authorList>
    </citation>
    <scope>NUCLEOTIDE SEQUENCE [LARGE SCALE GENOMIC DNA]</scope>
    <source>
        <strain evidence="1">BRM9</strain>
    </source>
</reference>
<gene>
    <name evidence="1" type="ORF">BRM9_2099</name>
    <name evidence="2" type="ORF">DSM1535_1582</name>
    <name evidence="4" type="ORF">ISP06_06785</name>
    <name evidence="3" type="ORF">MB9_0232</name>
</gene>
<dbReference type="EMBL" id="LN515531">
    <property type="protein sequence ID" value="CEA13914.1"/>
    <property type="molecule type" value="Genomic_DNA"/>
</dbReference>
<dbReference type="RefSeq" id="WP_171824047.1">
    <property type="nucleotide sequence ID" value="NZ_CALCVY010000272.1"/>
</dbReference>
<dbReference type="AlphaFoldDB" id="A0A090I422"/>
<reference evidence="2" key="2">
    <citation type="submission" date="2014-08" db="EMBL/GenBank/DDBJ databases">
        <authorList>
            <person name="Wibberg D."/>
        </authorList>
    </citation>
    <scope>NUCLEOTIDE SEQUENCE</scope>
</reference>
<dbReference type="PATRIC" id="fig|2162.10.peg.243"/>
<reference evidence="4" key="4">
    <citation type="submission" date="2020-10" db="EMBL/GenBank/DDBJ databases">
        <title>Dehalococcoides mccartyi of a TCE/Cr reducing biochatode.</title>
        <authorList>
            <person name="Matturro B."/>
        </authorList>
    </citation>
    <scope>NUCLEOTIDE SEQUENCE</scope>
    <source>
        <strain evidence="4">Bin2</strain>
    </source>
</reference>
<dbReference type="Proteomes" id="UP000606900">
    <property type="component" value="Unassembled WGS sequence"/>
</dbReference>
<dbReference type="STRING" id="2162.BRM9_2099"/>
<keyword evidence="5" id="KW-1185">Reference proteome</keyword>
<proteinExistence type="predicted"/>
<accession>A0A090I422</accession>
<name>A0A090I422_METFO</name>
<evidence type="ECO:0000313" key="4">
    <source>
        <dbReference type="EMBL" id="MBF4475157.1"/>
    </source>
</evidence>
<sequence length="48" mass="5545">MSVNQIETQLEAITITIAHLEKSESCDPKVLEELKKERSRLLKELNVH</sequence>
<reference evidence="3" key="3">
    <citation type="submission" date="2014-09" db="EMBL/GenBank/DDBJ databases">
        <authorList>
            <person name="Bishop-Lilly K.A."/>
            <person name="Broomall S.M."/>
            <person name="Chain P.S."/>
            <person name="Chertkov O."/>
            <person name="Coyne S.R."/>
            <person name="Daligault H.E."/>
            <person name="Davenport K.W."/>
            <person name="Erkkila T."/>
            <person name="Frey K.G."/>
            <person name="Gibbons H.S."/>
            <person name="Gu W."/>
            <person name="Jaissle J."/>
            <person name="Johnson S.L."/>
            <person name="Koroleva G.I."/>
            <person name="Ladner J.T."/>
            <person name="Lo C.-C."/>
            <person name="Minogue T.D."/>
            <person name="Munk C."/>
            <person name="Palacios G.F."/>
            <person name="Redden C.L."/>
            <person name="Rosenzweig C.N."/>
            <person name="Scholz M.B."/>
            <person name="Teshima H."/>
            <person name="Xu Y."/>
        </authorList>
    </citation>
    <scope>NUCLEOTIDE SEQUENCE</scope>
    <source>
        <strain evidence="3">Mb9</strain>
    </source>
</reference>
<protein>
    <submittedName>
        <fullName evidence="2">Uncharacterized protein</fullName>
    </submittedName>
</protein>
<dbReference type="KEGG" id="mfc:BRM9_2099"/>
<organism evidence="2">
    <name type="scientific">Methanobacterium formicicum</name>
    <dbReference type="NCBI Taxonomy" id="2162"/>
    <lineage>
        <taxon>Archaea</taxon>
        <taxon>Methanobacteriati</taxon>
        <taxon>Methanobacteriota</taxon>
        <taxon>Methanomada group</taxon>
        <taxon>Methanobacteria</taxon>
        <taxon>Methanobacteriales</taxon>
        <taxon>Methanobacteriaceae</taxon>
        <taxon>Methanobacterium</taxon>
    </lineage>
</organism>
<dbReference type="EMBL" id="CP006933">
    <property type="protein sequence ID" value="AIS32901.1"/>
    <property type="molecule type" value="Genomic_DNA"/>
</dbReference>
<dbReference type="Proteomes" id="UP000062768">
    <property type="component" value="Chromosome I"/>
</dbReference>
<dbReference type="EMBL" id="JADIIL010000024">
    <property type="protein sequence ID" value="MBF4475157.1"/>
    <property type="molecule type" value="Genomic_DNA"/>
</dbReference>
<evidence type="ECO:0000313" key="3">
    <source>
        <dbReference type="EMBL" id="CEL23887.1"/>
    </source>
</evidence>
<dbReference type="KEGG" id="mfi:DSM1535_1582"/>
<evidence type="ECO:0000313" key="2">
    <source>
        <dbReference type="EMBL" id="CEA13914.1"/>
    </source>
</evidence>
<dbReference type="Proteomes" id="UP000029661">
    <property type="component" value="Chromosome"/>
</dbReference>